<dbReference type="Pfam" id="PF12708">
    <property type="entry name" value="Pect-lyase_RHGA_epim"/>
    <property type="match status" value="1"/>
</dbReference>
<dbReference type="EMBL" id="JACHJF010000023">
    <property type="protein sequence ID" value="MBB5122039.1"/>
    <property type="molecule type" value="Genomic_DNA"/>
</dbReference>
<evidence type="ECO:0000313" key="3">
    <source>
        <dbReference type="EMBL" id="PNE34562.1"/>
    </source>
</evidence>
<dbReference type="SUPFAM" id="SSF51126">
    <property type="entry name" value="Pectin lyase-like"/>
    <property type="match status" value="2"/>
</dbReference>
<dbReference type="AlphaFoldDB" id="A0A2N8P0L6"/>
<gene>
    <name evidence="3" type="ORF">AF335_08365</name>
    <name evidence="2" type="ORF">FHS36_005510</name>
</gene>
<dbReference type="Gene3D" id="2.160.20.10">
    <property type="entry name" value="Single-stranded right-handed beta-helix, Pectin lyase-like"/>
    <property type="match status" value="1"/>
</dbReference>
<proteinExistence type="predicted"/>
<dbReference type="EMBL" id="LGUI01000002">
    <property type="protein sequence ID" value="PNE34562.1"/>
    <property type="molecule type" value="Genomic_DNA"/>
</dbReference>
<evidence type="ECO:0000259" key="1">
    <source>
        <dbReference type="Pfam" id="PF12708"/>
    </source>
</evidence>
<keyword evidence="4" id="KW-1185">Reference proteome</keyword>
<evidence type="ECO:0000313" key="4">
    <source>
        <dbReference type="Proteomes" id="UP000235945"/>
    </source>
</evidence>
<reference evidence="4" key="2">
    <citation type="submission" date="2015-07" db="EMBL/GenBank/DDBJ databases">
        <authorList>
            <person name="Graham D.E."/>
            <person name="Giannone R.J."/>
            <person name="Gulvik C.A."/>
            <person name="Hettich R.L."/>
            <person name="Klingeman D.M."/>
            <person name="Mahan K.M."/>
            <person name="Parry R.J."/>
            <person name="Spain J.C."/>
        </authorList>
    </citation>
    <scope>NUCLEOTIDE SEQUENCE [LARGE SCALE GENOMIC DNA]</scope>
    <source>
        <strain evidence="4">ATCC 27428</strain>
    </source>
</reference>
<organism evidence="3 4">
    <name type="scientific">Streptomyces eurocidicus</name>
    <name type="common">Streptoverticillium eurocidicus</name>
    <dbReference type="NCBI Taxonomy" id="66423"/>
    <lineage>
        <taxon>Bacteria</taxon>
        <taxon>Bacillati</taxon>
        <taxon>Actinomycetota</taxon>
        <taxon>Actinomycetes</taxon>
        <taxon>Kitasatosporales</taxon>
        <taxon>Streptomycetaceae</taxon>
        <taxon>Streptomyces</taxon>
    </lineage>
</organism>
<dbReference type="Proteomes" id="UP000235945">
    <property type="component" value="Unassembled WGS sequence"/>
</dbReference>
<dbReference type="InterPro" id="IPR011050">
    <property type="entry name" value="Pectin_lyase_fold/virulence"/>
</dbReference>
<dbReference type="Proteomes" id="UP000528608">
    <property type="component" value="Unassembled WGS sequence"/>
</dbReference>
<dbReference type="InterPro" id="IPR024535">
    <property type="entry name" value="RHGA/B-epi-like_pectate_lyase"/>
</dbReference>
<reference evidence="2 5" key="3">
    <citation type="submission" date="2020-08" db="EMBL/GenBank/DDBJ databases">
        <title>Genomic Encyclopedia of Type Strains, Phase III (KMG-III): the genomes of soil and plant-associated and newly described type strains.</title>
        <authorList>
            <person name="Whitman W."/>
        </authorList>
    </citation>
    <scope>NUCLEOTIDE SEQUENCE [LARGE SCALE GENOMIC DNA]</scope>
    <source>
        <strain evidence="2 5">CECT 3259</strain>
    </source>
</reference>
<evidence type="ECO:0000313" key="2">
    <source>
        <dbReference type="EMBL" id="MBB5122039.1"/>
    </source>
</evidence>
<evidence type="ECO:0000313" key="5">
    <source>
        <dbReference type="Proteomes" id="UP000528608"/>
    </source>
</evidence>
<dbReference type="InterPro" id="IPR013320">
    <property type="entry name" value="ConA-like_dom_sf"/>
</dbReference>
<dbReference type="RefSeq" id="WP_211304077.1">
    <property type="nucleotide sequence ID" value="NZ_JACHJF010000023.1"/>
</dbReference>
<protein>
    <recommendedName>
        <fullName evidence="1">Rhamnogalacturonase A/B/Epimerase-like pectate lyase domain-containing protein</fullName>
    </recommendedName>
</protein>
<reference evidence="3" key="1">
    <citation type="submission" date="2015-07" db="EMBL/GenBank/DDBJ databases">
        <authorList>
            <person name="Noorani M."/>
        </authorList>
    </citation>
    <scope>NUCLEOTIDE SEQUENCE [LARGE SCALE GENOMIC DNA]</scope>
    <source>
        <strain evidence="3">ATCC 27428</strain>
    </source>
</reference>
<dbReference type="InterPro" id="IPR012334">
    <property type="entry name" value="Pectin_lyas_fold"/>
</dbReference>
<sequence length="872" mass="90166">MATAAVAVDVAAGDVLCPAGDPADPGKLTKATPGALLAGTTVAGVAARPAAAGSRVTYFAASEVVPAATAGLGAGLARAVVVDASARPVRRTAPDPGAWVVGTCDARGALTVAPHHGFADVKDFGAKGDGLTDDWAAITAAMDSLAPATGTGTVYFPAGYYNLSRPLLVSGFPGIEMLGESRESSVIRFLTGHHGPALCVCPAEVGHLPTGDALLSGPGKAGVLARGRSNTLDFRDSPALDVDGLAAFSVECTVRVDGTPAGTMAVLTSSGRRTARDPEHQAFGVYLVDTGAGGLAVSATARIGGRDVTARLDGAVPVGVTTHLALTYDGARLRLFAGAPGTTTAVAERPAAGPLQQALEEGVYLGLYSSYSWPEYHPEHQAFPGRIDSIRFSSKATRTAAFTAPTAKFPTDDASNRDTLLLVNFDRDVDVFTVGYSWRGRPPGAGADLVYLLHHFDKIPAYSSPVVRRLGFQSPRGAGIHGQLGLNAVLDRVKVTAARDGIRFRDNSYLAEFEHVEIVADRLGLQLSGNTALVNVKRLQVRGAQYDFVATDVVGVFARDWYIGTQRSIVPVLLTSQASFGFFHGVGIGISSEDVARAEPKDRRWQAAVMTASLTSLVLESSTLDTGNSDTTQCPCVIVDSSLNRAGGGPSESNYTFVNCDFWPSPDAKSVFVLSGETLPHPVRIIGGRKTKPAAAPGPIPWTLPQQAPFVSFVGGAVSTTDDGLTQWRGGKDWIFAYDTGTGRVQAAERESQATGVAVAGGSVDLCAVPLAPGSTVLTAEVAATDSRGGGARWIVEQGFGKSAAAVVTPWAAATRVTDAFGSESGAPPSDWQAPALIAVDGTAVVRCTAPAGQRLAFTVRLKALEALPAGP</sequence>
<dbReference type="SUPFAM" id="SSF49899">
    <property type="entry name" value="Concanavalin A-like lectins/glucanases"/>
    <property type="match status" value="1"/>
</dbReference>
<accession>A0A2N8P0L6</accession>
<comment type="caution">
    <text evidence="3">The sequence shown here is derived from an EMBL/GenBank/DDBJ whole genome shotgun (WGS) entry which is preliminary data.</text>
</comment>
<dbReference type="Gene3D" id="2.60.120.200">
    <property type="match status" value="1"/>
</dbReference>
<feature type="domain" description="Rhamnogalacturonase A/B/Epimerase-like pectate lyase" evidence="1">
    <location>
        <begin position="119"/>
        <end position="190"/>
    </location>
</feature>
<name>A0A2N8P0L6_STREU</name>